<dbReference type="PANTHER" id="PTHR43377:SF6">
    <property type="entry name" value="GFO_IDH_MOCA-LIKE OXIDOREDUCTASE N-TERMINAL DOMAIN-CONTAINING PROTEIN"/>
    <property type="match status" value="1"/>
</dbReference>
<name>A0A8J7PFA1_9BACT</name>
<dbReference type="Gene3D" id="3.30.360.10">
    <property type="entry name" value="Dihydrodipicolinate Reductase, domain 2"/>
    <property type="match status" value="1"/>
</dbReference>
<gene>
    <name evidence="3" type="ORF">J0M35_07720</name>
</gene>
<sequence length="328" mass="36604">MGLPRVALIGCGNWGKNLVRNFHHLGALSTVCDSDHKRLDYVAREFRGVKITSDYQSVLDDAEVSAIVIATPSDTHFNLARQALLAGKHVYVEKPLARDVKHAEELDALATERNLVLMVGHLLLYHPAVNCLKDLIASGELGELLFVRSDRMNFNLSRRDWSVLWDLAPHDISMMSYLLDCASPEVSRVGGWDTLGDGLVDVAYLDLAFPIGDKVVPGQVRNSWIDPQKVVRLTVNGTKKTAVLNDTQQEDKLALHSLTSEGRMVVEYPYYPDSEPLHLECEHFLQCILRGERPRTDANNAYTVVRVLSDVEKRLSSRPGLRKPVGSV</sequence>
<evidence type="ECO:0000259" key="1">
    <source>
        <dbReference type="Pfam" id="PF01408"/>
    </source>
</evidence>
<dbReference type="PANTHER" id="PTHR43377">
    <property type="entry name" value="BILIVERDIN REDUCTASE A"/>
    <property type="match status" value="1"/>
</dbReference>
<dbReference type="Proteomes" id="UP000664277">
    <property type="component" value="Unassembled WGS sequence"/>
</dbReference>
<dbReference type="InterPro" id="IPR051450">
    <property type="entry name" value="Gfo/Idh/MocA_Oxidoreductases"/>
</dbReference>
<feature type="domain" description="GFO/IDH/MocA-like oxidoreductase" evidence="2">
    <location>
        <begin position="132"/>
        <end position="242"/>
    </location>
</feature>
<evidence type="ECO:0000313" key="4">
    <source>
        <dbReference type="Proteomes" id="UP000664277"/>
    </source>
</evidence>
<evidence type="ECO:0000313" key="3">
    <source>
        <dbReference type="EMBL" id="MBN8660237.1"/>
    </source>
</evidence>
<evidence type="ECO:0000259" key="2">
    <source>
        <dbReference type="Pfam" id="PF22725"/>
    </source>
</evidence>
<dbReference type="Pfam" id="PF01408">
    <property type="entry name" value="GFO_IDH_MocA"/>
    <property type="match status" value="1"/>
</dbReference>
<dbReference type="AlphaFoldDB" id="A0A8J7PFA1"/>
<dbReference type="InterPro" id="IPR055170">
    <property type="entry name" value="GFO_IDH_MocA-like_dom"/>
</dbReference>
<feature type="domain" description="Gfo/Idh/MocA-like oxidoreductase N-terminal" evidence="1">
    <location>
        <begin position="5"/>
        <end position="121"/>
    </location>
</feature>
<dbReference type="InterPro" id="IPR000683">
    <property type="entry name" value="Gfo/Idh/MocA-like_OxRdtase_N"/>
</dbReference>
<dbReference type="SUPFAM" id="SSF55347">
    <property type="entry name" value="Glyceraldehyde-3-phosphate dehydrogenase-like, C-terminal domain"/>
    <property type="match status" value="1"/>
</dbReference>
<comment type="caution">
    <text evidence="3">The sequence shown here is derived from an EMBL/GenBank/DDBJ whole genome shotgun (WGS) entry which is preliminary data.</text>
</comment>
<dbReference type="Pfam" id="PF22725">
    <property type="entry name" value="GFO_IDH_MocA_C3"/>
    <property type="match status" value="1"/>
</dbReference>
<dbReference type="Gene3D" id="3.40.50.720">
    <property type="entry name" value="NAD(P)-binding Rossmann-like Domain"/>
    <property type="match status" value="1"/>
</dbReference>
<dbReference type="SUPFAM" id="SSF51735">
    <property type="entry name" value="NAD(P)-binding Rossmann-fold domains"/>
    <property type="match status" value="1"/>
</dbReference>
<accession>A0A8J7PFA1</accession>
<reference evidence="3" key="1">
    <citation type="submission" date="2021-02" db="EMBL/GenBank/DDBJ databases">
        <title>Genome-Resolved Metagenomics of a Microbial Community Performing Photosynthetic Biological Nutrient Removal.</title>
        <authorList>
            <person name="Mcdaniel E.A."/>
        </authorList>
    </citation>
    <scope>NUCLEOTIDE SEQUENCE</scope>
    <source>
        <strain evidence="3">UWPOB_OBS1</strain>
    </source>
</reference>
<protein>
    <submittedName>
        <fullName evidence="3">Gfo/Idh/MocA family oxidoreductase</fullName>
    </submittedName>
</protein>
<organism evidence="3 4">
    <name type="scientific">Candidatus Obscuribacter phosphatis</name>
    <dbReference type="NCBI Taxonomy" id="1906157"/>
    <lineage>
        <taxon>Bacteria</taxon>
        <taxon>Bacillati</taxon>
        <taxon>Candidatus Melainabacteria</taxon>
        <taxon>Candidatus Obscuribacterales</taxon>
        <taxon>Candidatus Obscuribacteraceae</taxon>
        <taxon>Candidatus Obscuribacter</taxon>
    </lineage>
</organism>
<dbReference type="GO" id="GO:0000166">
    <property type="term" value="F:nucleotide binding"/>
    <property type="evidence" value="ECO:0007669"/>
    <property type="project" value="InterPro"/>
</dbReference>
<dbReference type="InterPro" id="IPR036291">
    <property type="entry name" value="NAD(P)-bd_dom_sf"/>
</dbReference>
<dbReference type="EMBL" id="JAFLCK010000008">
    <property type="protein sequence ID" value="MBN8660237.1"/>
    <property type="molecule type" value="Genomic_DNA"/>
</dbReference>
<proteinExistence type="predicted"/>